<protein>
    <recommendedName>
        <fullName evidence="1">DUF4240 domain-containing protein</fullName>
    </recommendedName>
</protein>
<reference evidence="2 3" key="1">
    <citation type="journal article" date="2019" name="Int. J. Syst. Evol. Microbiol.">
        <title>The Global Catalogue of Microorganisms (GCM) 10K type strain sequencing project: providing services to taxonomists for standard genome sequencing and annotation.</title>
        <authorList>
            <consortium name="The Broad Institute Genomics Platform"/>
            <consortium name="The Broad Institute Genome Sequencing Center for Infectious Disease"/>
            <person name="Wu L."/>
            <person name="Ma J."/>
        </authorList>
    </citation>
    <scope>NUCLEOTIDE SEQUENCE [LARGE SCALE GENOMIC DNA]</scope>
    <source>
        <strain evidence="2 3">JCM 10977</strain>
    </source>
</reference>
<name>A0ABN1R128_9ACTN</name>
<organism evidence="2 3">
    <name type="scientific">Kribbella koreensis</name>
    <dbReference type="NCBI Taxonomy" id="57909"/>
    <lineage>
        <taxon>Bacteria</taxon>
        <taxon>Bacillati</taxon>
        <taxon>Actinomycetota</taxon>
        <taxon>Actinomycetes</taxon>
        <taxon>Propionibacteriales</taxon>
        <taxon>Kribbellaceae</taxon>
        <taxon>Kribbella</taxon>
    </lineage>
</organism>
<dbReference type="RefSeq" id="WP_343974863.1">
    <property type="nucleotide sequence ID" value="NZ_BAAAHK010000013.1"/>
</dbReference>
<dbReference type="EMBL" id="BAAAHK010000013">
    <property type="protein sequence ID" value="GAA0950423.1"/>
    <property type="molecule type" value="Genomic_DNA"/>
</dbReference>
<feature type="domain" description="DUF4240" evidence="1">
    <location>
        <begin position="1"/>
        <end position="126"/>
    </location>
</feature>
<evidence type="ECO:0000313" key="2">
    <source>
        <dbReference type="EMBL" id="GAA0950423.1"/>
    </source>
</evidence>
<evidence type="ECO:0000313" key="3">
    <source>
        <dbReference type="Proteomes" id="UP001500542"/>
    </source>
</evidence>
<accession>A0ABN1R128</accession>
<dbReference type="Proteomes" id="UP001500542">
    <property type="component" value="Unassembled WGS sequence"/>
</dbReference>
<proteinExistence type="predicted"/>
<evidence type="ECO:0000259" key="1">
    <source>
        <dbReference type="Pfam" id="PF14024"/>
    </source>
</evidence>
<sequence length="187" mass="20730">MDDTTFWSIVEASREASDGSLEDQAEQLGDALLELGQDQVVAFDAAFTEASRAIYSWEHCGAATVMLGWVGDDTFTDFRSWVIAQGRTTYERFRADPDSIVEAGLDDQEELGEAEVYAGVAAVVFEELVGTEIWDALPERDGGEFQEDLAGVRFEESVEVMAERYPRLTAVYGPLSTEPKDPVRNDR</sequence>
<comment type="caution">
    <text evidence="2">The sequence shown here is derived from an EMBL/GenBank/DDBJ whole genome shotgun (WGS) entry which is preliminary data.</text>
</comment>
<gene>
    <name evidence="2" type="ORF">GCM10009554_50350</name>
</gene>
<dbReference type="InterPro" id="IPR025334">
    <property type="entry name" value="DUF4240"/>
</dbReference>
<keyword evidence="3" id="KW-1185">Reference proteome</keyword>
<dbReference type="Pfam" id="PF14024">
    <property type="entry name" value="DUF4240"/>
    <property type="match status" value="1"/>
</dbReference>